<evidence type="ECO:0000256" key="7">
    <source>
        <dbReference type="PROSITE-ProRule" id="PRU00146"/>
    </source>
</evidence>
<dbReference type="GO" id="GO:0005634">
    <property type="term" value="C:nucleus"/>
    <property type="evidence" value="ECO:0007669"/>
    <property type="project" value="UniProtKB-SubCell"/>
</dbReference>
<dbReference type="InterPro" id="IPR011011">
    <property type="entry name" value="Znf_FYVE_PHD"/>
</dbReference>
<dbReference type="FunCoup" id="A0A1D2VQ20">
    <property type="interactions" value="151"/>
</dbReference>
<organism evidence="10 11">
    <name type="scientific">Ascoidea rubescens DSM 1968</name>
    <dbReference type="NCBI Taxonomy" id="1344418"/>
    <lineage>
        <taxon>Eukaryota</taxon>
        <taxon>Fungi</taxon>
        <taxon>Dikarya</taxon>
        <taxon>Ascomycota</taxon>
        <taxon>Saccharomycotina</taxon>
        <taxon>Saccharomycetes</taxon>
        <taxon>Ascoideaceae</taxon>
        <taxon>Ascoidea</taxon>
    </lineage>
</organism>
<feature type="non-terminal residue" evidence="10">
    <location>
        <position position="1"/>
    </location>
</feature>
<feature type="non-terminal residue" evidence="10">
    <location>
        <position position="523"/>
    </location>
</feature>
<dbReference type="Pfam" id="PF13831">
    <property type="entry name" value="PHD_2"/>
    <property type="match status" value="1"/>
</dbReference>
<dbReference type="RefSeq" id="XP_020050003.1">
    <property type="nucleotide sequence ID" value="XM_020189958.1"/>
</dbReference>
<dbReference type="InParanoid" id="A0A1D2VQ20"/>
<dbReference type="OrthoDB" id="20839at2759"/>
<evidence type="ECO:0000256" key="6">
    <source>
        <dbReference type="ARBA" id="ARBA00023242"/>
    </source>
</evidence>
<evidence type="ECO:0000256" key="3">
    <source>
        <dbReference type="ARBA" id="ARBA00022737"/>
    </source>
</evidence>
<dbReference type="AlphaFoldDB" id="A0A1D2VQ20"/>
<comment type="subcellular location">
    <subcellularLocation>
        <location evidence="1">Nucleus</location>
    </subcellularLocation>
</comment>
<dbReference type="Pfam" id="PF13832">
    <property type="entry name" value="zf-HC5HC2H_2"/>
    <property type="match status" value="1"/>
</dbReference>
<dbReference type="InterPro" id="IPR001965">
    <property type="entry name" value="Znf_PHD"/>
</dbReference>
<dbReference type="STRING" id="1344418.A0A1D2VQ20"/>
<evidence type="ECO:0000256" key="5">
    <source>
        <dbReference type="ARBA" id="ARBA00022833"/>
    </source>
</evidence>
<evidence type="ECO:0000256" key="4">
    <source>
        <dbReference type="ARBA" id="ARBA00022771"/>
    </source>
</evidence>
<dbReference type="PROSITE" id="PS50016">
    <property type="entry name" value="ZF_PHD_2"/>
    <property type="match status" value="1"/>
</dbReference>
<dbReference type="InterPro" id="IPR034732">
    <property type="entry name" value="EPHD"/>
</dbReference>
<keyword evidence="4 7" id="KW-0863">Zinc-finger</keyword>
<dbReference type="InterPro" id="IPR013083">
    <property type="entry name" value="Znf_RING/FYVE/PHD"/>
</dbReference>
<dbReference type="EMBL" id="KV454475">
    <property type="protein sequence ID" value="ODV63696.1"/>
    <property type="molecule type" value="Genomic_DNA"/>
</dbReference>
<evidence type="ECO:0000259" key="9">
    <source>
        <dbReference type="PROSITE" id="PS51805"/>
    </source>
</evidence>
<feature type="domain" description="PHD-type" evidence="9">
    <location>
        <begin position="156"/>
        <end position="274"/>
    </location>
</feature>
<feature type="domain" description="PHD-type" evidence="8">
    <location>
        <begin position="102"/>
        <end position="152"/>
    </location>
</feature>
<dbReference type="Pfam" id="PF10513">
    <property type="entry name" value="EPL1"/>
    <property type="match status" value="1"/>
</dbReference>
<dbReference type="InterPro" id="IPR019787">
    <property type="entry name" value="Znf_PHD-finger"/>
</dbReference>
<dbReference type="InterPro" id="IPR019542">
    <property type="entry name" value="Enhancer_polycomb-like_N"/>
</dbReference>
<dbReference type="CDD" id="cd15492">
    <property type="entry name" value="PHD_BRPF_JADE_like"/>
    <property type="match status" value="1"/>
</dbReference>
<dbReference type="SUPFAM" id="SSF57903">
    <property type="entry name" value="FYVE/PHD zinc finger"/>
    <property type="match status" value="1"/>
</dbReference>
<keyword evidence="11" id="KW-1185">Reference proteome</keyword>
<protein>
    <recommendedName>
        <fullName evidence="12">PHD-type domain-containing protein</fullName>
    </recommendedName>
</protein>
<dbReference type="InterPro" id="IPR019786">
    <property type="entry name" value="Zinc_finger_PHD-type_CS"/>
</dbReference>
<dbReference type="GO" id="GO:0008270">
    <property type="term" value="F:zinc ion binding"/>
    <property type="evidence" value="ECO:0007669"/>
    <property type="project" value="UniProtKB-KW"/>
</dbReference>
<dbReference type="Gene3D" id="3.30.40.10">
    <property type="entry name" value="Zinc/RING finger domain, C3HC4 (zinc finger)"/>
    <property type="match status" value="2"/>
</dbReference>
<dbReference type="GeneID" id="30963594"/>
<dbReference type="GO" id="GO:0006357">
    <property type="term" value="P:regulation of transcription by RNA polymerase II"/>
    <property type="evidence" value="ECO:0007669"/>
    <property type="project" value="TreeGrafter"/>
</dbReference>
<keyword evidence="5" id="KW-0862">Zinc</keyword>
<accession>A0A1D2VQ20</accession>
<dbReference type="FunFam" id="3.30.40.10:FF:000007">
    <property type="entry name" value="Bromodomain containing 1, isoform CRA_b"/>
    <property type="match status" value="1"/>
</dbReference>
<dbReference type="PROSITE" id="PS51805">
    <property type="entry name" value="EPHD"/>
    <property type="match status" value="1"/>
</dbReference>
<dbReference type="PROSITE" id="PS01359">
    <property type="entry name" value="ZF_PHD_1"/>
    <property type="match status" value="1"/>
</dbReference>
<evidence type="ECO:0000259" key="8">
    <source>
        <dbReference type="PROSITE" id="PS50016"/>
    </source>
</evidence>
<dbReference type="PANTHER" id="PTHR13793">
    <property type="entry name" value="PHD FINGER PROTEINS"/>
    <property type="match status" value="1"/>
</dbReference>
<keyword evidence="6" id="KW-0539">Nucleus</keyword>
<keyword evidence="3" id="KW-0677">Repeat</keyword>
<dbReference type="Proteomes" id="UP000095038">
    <property type="component" value="Unassembled WGS sequence"/>
</dbReference>
<keyword evidence="2" id="KW-0479">Metal-binding</keyword>
<evidence type="ECO:0000313" key="11">
    <source>
        <dbReference type="Proteomes" id="UP000095038"/>
    </source>
</evidence>
<gene>
    <name evidence="10" type="ORF">ASCRUDRAFT_26536</name>
</gene>
<reference evidence="11" key="1">
    <citation type="submission" date="2016-05" db="EMBL/GenBank/DDBJ databases">
        <title>Comparative genomics of biotechnologically important yeasts.</title>
        <authorList>
            <consortium name="DOE Joint Genome Institute"/>
            <person name="Riley R."/>
            <person name="Haridas S."/>
            <person name="Wolfe K.H."/>
            <person name="Lopes M.R."/>
            <person name="Hittinger C.T."/>
            <person name="Goker M."/>
            <person name="Salamov A."/>
            <person name="Wisecaver J."/>
            <person name="Long T.M."/>
            <person name="Aerts A.L."/>
            <person name="Barry K."/>
            <person name="Choi C."/>
            <person name="Clum A."/>
            <person name="Coughlan A.Y."/>
            <person name="Deshpande S."/>
            <person name="Douglass A.P."/>
            <person name="Hanson S.J."/>
            <person name="Klenk H.-P."/>
            <person name="Labutti K."/>
            <person name="Lapidus A."/>
            <person name="Lindquist E."/>
            <person name="Lipzen A."/>
            <person name="Meier-Kolthoff J.P."/>
            <person name="Ohm R.A."/>
            <person name="Otillar R.P."/>
            <person name="Pangilinan J."/>
            <person name="Peng Y."/>
            <person name="Rokas A."/>
            <person name="Rosa C.A."/>
            <person name="Scheuner C."/>
            <person name="Sibirny A.A."/>
            <person name="Slot J.C."/>
            <person name="Stielow J.B."/>
            <person name="Sun H."/>
            <person name="Kurtzman C.P."/>
            <person name="Blackwell M."/>
            <person name="Grigoriev I.V."/>
            <person name="Jeffries T.W."/>
        </authorList>
    </citation>
    <scope>NUCLEOTIDE SEQUENCE [LARGE SCALE GENOMIC DNA]</scope>
    <source>
        <strain evidence="11">DSM 1968</strain>
    </source>
</reference>
<evidence type="ECO:0000256" key="1">
    <source>
        <dbReference type="ARBA" id="ARBA00004123"/>
    </source>
</evidence>
<dbReference type="InterPro" id="IPR050701">
    <property type="entry name" value="Histone_Mod_Regulator"/>
</dbReference>
<proteinExistence type="predicted"/>
<sequence>QVVYDMDEQDDFYLSMINKRRLKVNHCYISHELFEIVITFLEKQWHLLSKRIPPKQKYFDIGPDAKEFQDFKNLKPGKYNIAVLNALVYGSDDGVWCGPEQDQPCAICYGSECDNANQIVFCDGCDIAVHQECYGVVYIPEGQWYCRHCMTAKKKEAHCQFCPSTTGAFKQTESGDWAHVICGLWIPELTFKSPVYMETIDNIENVPKGRWNLTCYICKQKCGACIQCANKNCAQAYHVTCARRSELFMKHNLDAGMQNSLHLKNFVSFCDRHTPTTWLENHDIKEGIKKTRLYYQENKKDENNRNSNNNILRWESSIGTPILPNLIWERLIKLLEYFQIDGSAKLSSDLCKYWALKRETKTAPLIKLHDPYTTSNNIKIEEIPEKIEMANFLNGNINNLIKISDDIIKRQQLTLEKFDIDLKNIGNIYFPVIKLIKPVLEELLKLDEENNRLLWEFKPSIFKGTKLEYNIDILNLESIVLKFKLNQYSQSLLEFNNDIKILFDNVNRSKQKTNKVLNLKKLL</sequence>
<dbReference type="SMART" id="SM00249">
    <property type="entry name" value="PHD"/>
    <property type="match status" value="2"/>
</dbReference>
<evidence type="ECO:0008006" key="12">
    <source>
        <dbReference type="Google" id="ProtNLM"/>
    </source>
</evidence>
<evidence type="ECO:0000313" key="10">
    <source>
        <dbReference type="EMBL" id="ODV63696.1"/>
    </source>
</evidence>
<evidence type="ECO:0000256" key="2">
    <source>
        <dbReference type="ARBA" id="ARBA00022723"/>
    </source>
</evidence>
<dbReference type="PANTHER" id="PTHR13793:SF107">
    <property type="entry name" value="BROMODOMAIN-CONTAINING PROTEIN HOMOLOG"/>
    <property type="match status" value="1"/>
</dbReference>
<name>A0A1D2VQ20_9ASCO</name>